<comment type="similarity">
    <text evidence="3 10">Belongs to the alkaline phosphatase family.</text>
</comment>
<comment type="catalytic activity">
    <reaction evidence="11">
        <text>a phosphate monoester + H2O = an alcohol + phosphate</text>
        <dbReference type="Rhea" id="RHEA:15017"/>
        <dbReference type="ChEBI" id="CHEBI:15377"/>
        <dbReference type="ChEBI" id="CHEBI:30879"/>
        <dbReference type="ChEBI" id="CHEBI:43474"/>
        <dbReference type="ChEBI" id="CHEBI:67140"/>
        <dbReference type="EC" id="3.1.3.1"/>
    </reaction>
</comment>
<evidence type="ECO:0000256" key="6">
    <source>
        <dbReference type="ARBA" id="ARBA00022723"/>
    </source>
</evidence>
<accession>A0ABM1A8K9</accession>
<dbReference type="PANTHER" id="PTHR11596">
    <property type="entry name" value="ALKALINE PHOSPHATASE"/>
    <property type="match status" value="1"/>
</dbReference>
<keyword evidence="9 11" id="KW-0460">Magnesium</keyword>
<evidence type="ECO:0000256" key="2">
    <source>
        <dbReference type="ARBA" id="ARBA00001947"/>
    </source>
</evidence>
<evidence type="ECO:0000313" key="13">
    <source>
        <dbReference type="Proteomes" id="UP000694888"/>
    </source>
</evidence>
<keyword evidence="6" id="KW-0479">Metal-binding</keyword>
<feature type="chain" id="PRO_5047395999" description="Alkaline phosphatase" evidence="12">
    <location>
        <begin position="31"/>
        <end position="518"/>
    </location>
</feature>
<protein>
    <recommendedName>
        <fullName evidence="4 11">Alkaline phosphatase</fullName>
        <ecNumber evidence="4 11">3.1.3.1</ecNumber>
    </recommendedName>
</protein>
<dbReference type="InterPro" id="IPR017850">
    <property type="entry name" value="Alkaline_phosphatase_core_sf"/>
</dbReference>
<comment type="cofactor">
    <cofactor evidence="2">
        <name>Zn(2+)</name>
        <dbReference type="ChEBI" id="CHEBI:29105"/>
    </cofactor>
</comment>
<keyword evidence="7 11" id="KW-0378">Hydrolase</keyword>
<keyword evidence="12" id="KW-0732">Signal</keyword>
<organism evidence="13 14">
    <name type="scientific">Aplysia californica</name>
    <name type="common">California sea hare</name>
    <dbReference type="NCBI Taxonomy" id="6500"/>
    <lineage>
        <taxon>Eukaryota</taxon>
        <taxon>Metazoa</taxon>
        <taxon>Spiralia</taxon>
        <taxon>Lophotrochozoa</taxon>
        <taxon>Mollusca</taxon>
        <taxon>Gastropoda</taxon>
        <taxon>Heterobranchia</taxon>
        <taxon>Euthyneura</taxon>
        <taxon>Tectipleura</taxon>
        <taxon>Aplysiida</taxon>
        <taxon>Aplysioidea</taxon>
        <taxon>Aplysiidae</taxon>
        <taxon>Aplysia</taxon>
    </lineage>
</organism>
<dbReference type="PANTHER" id="PTHR11596:SF5">
    <property type="entry name" value="ALKALINE PHOSPHATASE"/>
    <property type="match status" value="1"/>
</dbReference>
<evidence type="ECO:0000256" key="5">
    <source>
        <dbReference type="ARBA" id="ARBA00022553"/>
    </source>
</evidence>
<evidence type="ECO:0000256" key="10">
    <source>
        <dbReference type="RuleBase" id="RU003946"/>
    </source>
</evidence>
<evidence type="ECO:0000256" key="11">
    <source>
        <dbReference type="RuleBase" id="RU003947"/>
    </source>
</evidence>
<feature type="signal peptide" evidence="12">
    <location>
        <begin position="1"/>
        <end position="30"/>
    </location>
</feature>
<name>A0ABM1A8K9_APLCA</name>
<evidence type="ECO:0000256" key="12">
    <source>
        <dbReference type="SAM" id="SignalP"/>
    </source>
</evidence>
<dbReference type="Proteomes" id="UP000694888">
    <property type="component" value="Unplaced"/>
</dbReference>
<dbReference type="GeneID" id="101862677"/>
<dbReference type="InterPro" id="IPR018299">
    <property type="entry name" value="Alkaline_phosphatase_AS"/>
</dbReference>
<evidence type="ECO:0000313" key="14">
    <source>
        <dbReference type="RefSeq" id="XP_012942912.1"/>
    </source>
</evidence>
<sequence length="518" mass="57200">MAPRGKMIADFWTVCTTVLCLLLCIRTVVTDEENSEYWRQVGRYALRRAITVARHQNKNLARNIVLFIGDGMGISTVTAARIRAGQMNNRSGEENLLFFERFPHTGLMKTYNVDAQVPDSGGAGTAIMTGVKANTGVIGCDARVSKGNCSAYNEDSKLRTILHAFTDKGLSTGIVSNSRVTHATPASAYAHTPNRGWEGDVDLLSSGPECRGVDDIAKQLVMNNADIKVILGGGRRYFLDNTTADPETGEIDPYQRRDGLNLIQEWEKDKENRGATHSYVWNKTQFDQLDLDNTDYLLGLFSPSHMDIFDEETANNETELSLADMTEAALKVLEKDNRGYFLMVEGARIDWGHHVNSAYTAIHETIAMDEAVERAFLRTSRRDTLILVTADHSHAFSIQGYAPRGHDILGVTAPDSNSVPLDGLPYTTLGYTNGPFSGRHDVTGVETDSPDYRQPGCVPLGVETHAGEDVAAYAVGPMAHLLHGTQEQNYLYHIMEYAACVGYSERYCSNSYTHDRHG</sequence>
<comment type="cofactor">
    <cofactor evidence="1">
        <name>Mg(2+)</name>
        <dbReference type="ChEBI" id="CHEBI:18420"/>
    </cofactor>
</comment>
<dbReference type="Gene3D" id="3.40.720.10">
    <property type="entry name" value="Alkaline Phosphatase, subunit A"/>
    <property type="match status" value="1"/>
</dbReference>
<dbReference type="RefSeq" id="XP_012942912.1">
    <property type="nucleotide sequence ID" value="XM_013087458.2"/>
</dbReference>
<dbReference type="Pfam" id="PF00245">
    <property type="entry name" value="Alk_phosphatase"/>
    <property type="match status" value="1"/>
</dbReference>
<dbReference type="PROSITE" id="PS00123">
    <property type="entry name" value="ALKALINE_PHOSPHATASE"/>
    <property type="match status" value="1"/>
</dbReference>
<keyword evidence="5" id="KW-0597">Phosphoprotein</keyword>
<proteinExistence type="inferred from homology"/>
<dbReference type="PRINTS" id="PR00113">
    <property type="entry name" value="ALKPHPHTASE"/>
</dbReference>
<gene>
    <name evidence="14" type="primary">LOC101862677</name>
</gene>
<evidence type="ECO:0000256" key="3">
    <source>
        <dbReference type="ARBA" id="ARBA00005984"/>
    </source>
</evidence>
<dbReference type="SMART" id="SM00098">
    <property type="entry name" value="alkPPc"/>
    <property type="match status" value="1"/>
</dbReference>
<dbReference type="InterPro" id="IPR001952">
    <property type="entry name" value="Alkaline_phosphatase"/>
</dbReference>
<reference evidence="14" key="1">
    <citation type="submission" date="2025-08" db="UniProtKB">
        <authorList>
            <consortium name="RefSeq"/>
        </authorList>
    </citation>
    <scope>IDENTIFICATION</scope>
</reference>
<evidence type="ECO:0000256" key="4">
    <source>
        <dbReference type="ARBA" id="ARBA00012647"/>
    </source>
</evidence>
<evidence type="ECO:0000256" key="9">
    <source>
        <dbReference type="ARBA" id="ARBA00022842"/>
    </source>
</evidence>
<keyword evidence="8 11" id="KW-0862">Zinc</keyword>
<evidence type="ECO:0000256" key="1">
    <source>
        <dbReference type="ARBA" id="ARBA00001946"/>
    </source>
</evidence>
<dbReference type="CDD" id="cd16012">
    <property type="entry name" value="ALP"/>
    <property type="match status" value="1"/>
</dbReference>
<dbReference type="EC" id="3.1.3.1" evidence="4 11"/>
<dbReference type="SUPFAM" id="SSF53649">
    <property type="entry name" value="Alkaline phosphatase-like"/>
    <property type="match status" value="1"/>
</dbReference>
<evidence type="ECO:0000256" key="7">
    <source>
        <dbReference type="ARBA" id="ARBA00022801"/>
    </source>
</evidence>
<keyword evidence="13" id="KW-1185">Reference proteome</keyword>
<evidence type="ECO:0000256" key="8">
    <source>
        <dbReference type="ARBA" id="ARBA00022833"/>
    </source>
</evidence>